<evidence type="ECO:0000256" key="1">
    <source>
        <dbReference type="ARBA" id="ARBA00007374"/>
    </source>
</evidence>
<keyword evidence="6" id="KW-1185">Reference proteome</keyword>
<evidence type="ECO:0000256" key="2">
    <source>
        <dbReference type="ARBA" id="ARBA00022679"/>
    </source>
</evidence>
<keyword evidence="3 4" id="KW-0418">Kinase</keyword>
<dbReference type="GO" id="GO:0000828">
    <property type="term" value="F:inositol hexakisphosphate kinase activity"/>
    <property type="evidence" value="ECO:0007669"/>
    <property type="project" value="TreeGrafter"/>
</dbReference>
<dbReference type="SUPFAM" id="SSF56104">
    <property type="entry name" value="SAICAR synthase-like"/>
    <property type="match status" value="1"/>
</dbReference>
<dbReference type="EMBL" id="MLAK01000197">
    <property type="protein sequence ID" value="OHT15727.1"/>
    <property type="molecule type" value="Genomic_DNA"/>
</dbReference>
<dbReference type="PANTHER" id="PTHR12400:SF21">
    <property type="entry name" value="KINASE"/>
    <property type="match status" value="1"/>
</dbReference>
<dbReference type="GeneID" id="94832226"/>
<gene>
    <name evidence="5" type="ORF">TRFO_13897</name>
</gene>
<evidence type="ECO:0000313" key="5">
    <source>
        <dbReference type="EMBL" id="OHT15727.1"/>
    </source>
</evidence>
<dbReference type="OrthoDB" id="5958943at2759"/>
<dbReference type="Gene3D" id="3.30.470.160">
    <property type="entry name" value="Inositol polyphosphate kinase"/>
    <property type="match status" value="1"/>
</dbReference>
<dbReference type="RefSeq" id="XP_068368863.1">
    <property type="nucleotide sequence ID" value="XM_068497522.1"/>
</dbReference>
<sequence>MTSSSDSDYLTYDEQALHSSNRLTLHLDTRPGMQLRGRVFGHPDSILSFSEGLFAKNLGSGEDKFYQMYRKQLHEFLSQDLIPIIYGVVFVNTGKNKNINNVNNKNNENNDDDNVISLDFQPSLIVEEGESRTPMLLEKDIAAGYEKPAMLDLKLGIRSWRIGASKKKAARRSAKMQSGSCKFTNFRIRAAMWYSNNENYPKDEDLTVVSRKFGNECTLEELKEFFKDFFKCKEILPKMIEKLNSLKKSLTVLKNDFGVRFYSSSLVVVYDEVNPMKFDLRMLDFEKSYIGIENECEKFNEPLVNAEDGVIEAVNSVSMLLQEVMNC</sequence>
<dbReference type="Pfam" id="PF03770">
    <property type="entry name" value="IPK"/>
    <property type="match status" value="1"/>
</dbReference>
<organism evidence="5 6">
    <name type="scientific">Tritrichomonas foetus</name>
    <dbReference type="NCBI Taxonomy" id="1144522"/>
    <lineage>
        <taxon>Eukaryota</taxon>
        <taxon>Metamonada</taxon>
        <taxon>Parabasalia</taxon>
        <taxon>Tritrichomonadida</taxon>
        <taxon>Tritrichomonadidae</taxon>
        <taxon>Tritrichomonas</taxon>
    </lineage>
</organism>
<dbReference type="Proteomes" id="UP000179807">
    <property type="component" value="Unassembled WGS sequence"/>
</dbReference>
<evidence type="ECO:0000256" key="3">
    <source>
        <dbReference type="ARBA" id="ARBA00022777"/>
    </source>
</evidence>
<keyword evidence="2 4" id="KW-0808">Transferase</keyword>
<reference evidence="5" key="1">
    <citation type="submission" date="2016-10" db="EMBL/GenBank/DDBJ databases">
        <authorList>
            <person name="Benchimol M."/>
            <person name="Almeida L.G."/>
            <person name="Vasconcelos A.T."/>
            <person name="Perreira-Neves A."/>
            <person name="Rosa I.A."/>
            <person name="Tasca T."/>
            <person name="Bogo M.R."/>
            <person name="de Souza W."/>
        </authorList>
    </citation>
    <scope>NUCLEOTIDE SEQUENCE [LARGE SCALE GENOMIC DNA]</scope>
    <source>
        <strain evidence="5">K</strain>
    </source>
</reference>
<evidence type="ECO:0000256" key="4">
    <source>
        <dbReference type="RuleBase" id="RU363090"/>
    </source>
</evidence>
<comment type="caution">
    <text evidence="5">The sequence shown here is derived from an EMBL/GenBank/DDBJ whole genome shotgun (WGS) entry which is preliminary data.</text>
</comment>
<evidence type="ECO:0000313" key="6">
    <source>
        <dbReference type="Proteomes" id="UP000179807"/>
    </source>
</evidence>
<name>A0A1J4KWW6_9EUKA</name>
<accession>A0A1J4KWW6</accession>
<protein>
    <recommendedName>
        <fullName evidence="4">Kinase</fullName>
        <ecNumber evidence="4">2.7.-.-</ecNumber>
    </recommendedName>
</protein>
<dbReference type="GO" id="GO:0005634">
    <property type="term" value="C:nucleus"/>
    <property type="evidence" value="ECO:0007669"/>
    <property type="project" value="TreeGrafter"/>
</dbReference>
<dbReference type="EC" id="2.7.-.-" evidence="4"/>
<dbReference type="GO" id="GO:0005737">
    <property type="term" value="C:cytoplasm"/>
    <property type="evidence" value="ECO:0007669"/>
    <property type="project" value="TreeGrafter"/>
</dbReference>
<dbReference type="GO" id="GO:0046854">
    <property type="term" value="P:phosphatidylinositol phosphate biosynthetic process"/>
    <property type="evidence" value="ECO:0007669"/>
    <property type="project" value="TreeGrafter"/>
</dbReference>
<proteinExistence type="inferred from homology"/>
<comment type="similarity">
    <text evidence="1 4">Belongs to the inositol phosphokinase (IPK) family.</text>
</comment>
<dbReference type="InterPro" id="IPR005522">
    <property type="entry name" value="IPK"/>
</dbReference>
<dbReference type="PANTHER" id="PTHR12400">
    <property type="entry name" value="INOSITOL POLYPHOSPHATE KINASE"/>
    <property type="match status" value="1"/>
</dbReference>
<dbReference type="GO" id="GO:0032958">
    <property type="term" value="P:inositol phosphate biosynthetic process"/>
    <property type="evidence" value="ECO:0007669"/>
    <property type="project" value="InterPro"/>
</dbReference>
<dbReference type="AlphaFoldDB" id="A0A1J4KWW6"/>
<dbReference type="VEuPathDB" id="TrichDB:TRFO_13897"/>
<dbReference type="InterPro" id="IPR038286">
    <property type="entry name" value="IPK_sf"/>
</dbReference>